<comment type="caution">
    <text evidence="1">The sequence shown here is derived from an EMBL/GenBank/DDBJ whole genome shotgun (WGS) entry which is preliminary data.</text>
</comment>
<proteinExistence type="predicted"/>
<organism evidence="1 2">
    <name type="scientific">Aliarcobacter cryaerophilus</name>
    <dbReference type="NCBI Taxonomy" id="28198"/>
    <lineage>
        <taxon>Bacteria</taxon>
        <taxon>Pseudomonadati</taxon>
        <taxon>Campylobacterota</taxon>
        <taxon>Epsilonproteobacteria</taxon>
        <taxon>Campylobacterales</taxon>
        <taxon>Arcobacteraceae</taxon>
        <taxon>Aliarcobacter</taxon>
    </lineage>
</organism>
<gene>
    <name evidence="1" type="ORF">CJ673_10925</name>
</gene>
<sequence length="74" mass="8674">MQTHFILDSSELDYSLIDKLKVLFKNKRIELIISESDDTSYLLSSPKNKEILLNSIKNIENSEKLIFPDKKLFK</sequence>
<protein>
    <submittedName>
        <fullName evidence="1">Uncharacterized protein</fullName>
    </submittedName>
</protein>
<dbReference type="RefSeq" id="WP_105916186.1">
    <property type="nucleotide sequence ID" value="NZ_JAMXED010000002.1"/>
</dbReference>
<reference evidence="1 2" key="1">
    <citation type="submission" date="2017-09" db="EMBL/GenBank/DDBJ databases">
        <title>Reassesment of A. cryaerophilus.</title>
        <authorList>
            <person name="Perez-Cataluna A."/>
            <person name="Collado L."/>
            <person name="Salgado O."/>
            <person name="Lefinanco V."/>
            <person name="Figueras M.J."/>
        </authorList>
    </citation>
    <scope>NUCLEOTIDE SEQUENCE [LARGE SCALE GENOMIC DNA]</scope>
    <source>
        <strain evidence="1 2">LMG 10210</strain>
    </source>
</reference>
<dbReference type="Gene3D" id="6.10.250.330">
    <property type="match status" value="1"/>
</dbReference>
<evidence type="ECO:0000313" key="1">
    <source>
        <dbReference type="EMBL" id="PRM92205.1"/>
    </source>
</evidence>
<dbReference type="Proteomes" id="UP000238281">
    <property type="component" value="Unassembled WGS sequence"/>
</dbReference>
<name>A0A2S9T031_9BACT</name>
<accession>A0A2S9T031</accession>
<evidence type="ECO:0000313" key="2">
    <source>
        <dbReference type="Proteomes" id="UP000238281"/>
    </source>
</evidence>
<dbReference type="EMBL" id="NXGE01000014">
    <property type="protein sequence ID" value="PRM92205.1"/>
    <property type="molecule type" value="Genomic_DNA"/>
</dbReference>
<dbReference type="AlphaFoldDB" id="A0A2S9T031"/>